<dbReference type="SUPFAM" id="SSF52266">
    <property type="entry name" value="SGNH hydrolase"/>
    <property type="match status" value="1"/>
</dbReference>
<evidence type="ECO:0000256" key="1">
    <source>
        <dbReference type="ARBA" id="ARBA00008668"/>
    </source>
</evidence>
<dbReference type="InterPro" id="IPR036514">
    <property type="entry name" value="SGNH_hydro_sf"/>
</dbReference>
<dbReference type="InterPro" id="IPR037459">
    <property type="entry name" value="RhgT-like"/>
</dbReference>
<evidence type="ECO:0000313" key="4">
    <source>
        <dbReference type="EMBL" id="CAA9389602.1"/>
    </source>
</evidence>
<dbReference type="EMBL" id="CADCUR010000073">
    <property type="protein sequence ID" value="CAA9389602.1"/>
    <property type="molecule type" value="Genomic_DNA"/>
</dbReference>
<dbReference type="Gene3D" id="3.40.50.1110">
    <property type="entry name" value="SGNH hydrolase"/>
    <property type="match status" value="1"/>
</dbReference>
<feature type="domain" description="SGNH hydrolase-type esterase" evidence="3">
    <location>
        <begin position="36"/>
        <end position="229"/>
    </location>
</feature>
<comment type="similarity">
    <text evidence="1">Belongs to the 'GDSL' lipolytic enzyme family.</text>
</comment>
<organism evidence="4">
    <name type="scientific">uncultured Pyrinomonadaceae bacterium</name>
    <dbReference type="NCBI Taxonomy" id="2283094"/>
    <lineage>
        <taxon>Bacteria</taxon>
        <taxon>Pseudomonadati</taxon>
        <taxon>Acidobacteriota</taxon>
        <taxon>Blastocatellia</taxon>
        <taxon>Blastocatellales</taxon>
        <taxon>Pyrinomonadaceae</taxon>
        <taxon>environmental samples</taxon>
    </lineage>
</organism>
<keyword evidence="2" id="KW-0378">Hydrolase</keyword>
<evidence type="ECO:0000259" key="3">
    <source>
        <dbReference type="Pfam" id="PF13472"/>
    </source>
</evidence>
<gene>
    <name evidence="4" type="ORF">AVDCRST_MAG74-910</name>
</gene>
<proteinExistence type="inferred from homology"/>
<reference evidence="4" key="1">
    <citation type="submission" date="2020-02" db="EMBL/GenBank/DDBJ databases">
        <authorList>
            <person name="Meier V. D."/>
        </authorList>
    </citation>
    <scope>NUCLEOTIDE SEQUENCE</scope>
    <source>
        <strain evidence="4">AVDCRST_MAG74</strain>
    </source>
</reference>
<dbReference type="PANTHER" id="PTHR43695:SF1">
    <property type="entry name" value="RHAMNOGALACTURONAN ACETYLESTERASE"/>
    <property type="match status" value="1"/>
</dbReference>
<evidence type="ECO:0000256" key="2">
    <source>
        <dbReference type="ARBA" id="ARBA00022801"/>
    </source>
</evidence>
<dbReference type="InterPro" id="IPR013830">
    <property type="entry name" value="SGNH_hydro"/>
</dbReference>
<dbReference type="CDD" id="cd01821">
    <property type="entry name" value="Rhamnogalacturan_acetylesterase_like"/>
    <property type="match status" value="1"/>
</dbReference>
<dbReference type="AlphaFoldDB" id="A0A6J4NKA7"/>
<name>A0A6J4NKA7_9BACT</name>
<dbReference type="PANTHER" id="PTHR43695">
    <property type="entry name" value="PUTATIVE (AFU_ORTHOLOGUE AFUA_2G17250)-RELATED"/>
    <property type="match status" value="1"/>
</dbReference>
<sequence>MKMNSSMKIFSVLALIIFAGVPVFAQKSPIVVYLAGDSTMAEKKPEKRPETGWGEMLQAYFDEGKVKIENHAQNGRSTRTFISENRWQTIVDKLKKGDYVFVQFGHNDQSKEKVDRYTPPEDYRKNLIRFIEEVRAKNANPVLLTPVMRRKFDAEGKFVDQHGVYPGIVREVAKEYKTPLVDMHRTSEKVLVGYGVEESKKLFLQLQAGENPNYPNGVNDNTHFNPRGAEEMVKLAVEGIREQKIGLRKYLKK</sequence>
<dbReference type="GO" id="GO:0016788">
    <property type="term" value="F:hydrolase activity, acting on ester bonds"/>
    <property type="evidence" value="ECO:0007669"/>
    <property type="project" value="UniProtKB-ARBA"/>
</dbReference>
<dbReference type="Pfam" id="PF13472">
    <property type="entry name" value="Lipase_GDSL_2"/>
    <property type="match status" value="1"/>
</dbReference>
<accession>A0A6J4NKA7</accession>
<protein>
    <submittedName>
        <fullName evidence="4">Rhamnogalacturonan acetylesterase</fullName>
    </submittedName>
</protein>